<evidence type="ECO:0000313" key="7">
    <source>
        <dbReference type="Proteomes" id="UP000677457"/>
    </source>
</evidence>
<dbReference type="SMART" id="SM00822">
    <property type="entry name" value="PKS_KR"/>
    <property type="match status" value="1"/>
</dbReference>
<dbReference type="InterPro" id="IPR057326">
    <property type="entry name" value="KR_dom"/>
</dbReference>
<dbReference type="InterPro" id="IPR036291">
    <property type="entry name" value="NAD(P)-bd_dom_sf"/>
</dbReference>
<evidence type="ECO:0000313" key="4">
    <source>
        <dbReference type="EMBL" id="GIM86578.1"/>
    </source>
</evidence>
<dbReference type="InterPro" id="IPR050259">
    <property type="entry name" value="SDR"/>
</dbReference>
<reference evidence="4 7" key="2">
    <citation type="submission" date="2021-03" db="EMBL/GenBank/DDBJ databases">
        <title>Whole genome shotgun sequence of Salinispora arenicola NBRC 105043.</title>
        <authorList>
            <person name="Komaki H."/>
            <person name="Tamura T."/>
        </authorList>
    </citation>
    <scope>NUCLEOTIDE SEQUENCE [LARGE SCALE GENOMIC DNA]</scope>
    <source>
        <strain evidence="4 7">NBRC 105043</strain>
    </source>
</reference>
<dbReference type="PRINTS" id="PR00080">
    <property type="entry name" value="SDRFAMILY"/>
</dbReference>
<dbReference type="InterPro" id="IPR002347">
    <property type="entry name" value="SDR_fam"/>
</dbReference>
<dbReference type="Proteomes" id="UP000315983">
    <property type="component" value="Unassembled WGS sequence"/>
</dbReference>
<keyword evidence="2" id="KW-0560">Oxidoreductase</keyword>
<dbReference type="Gene3D" id="3.40.50.720">
    <property type="entry name" value="NAD(P)-binding Rossmann-like Domain"/>
    <property type="match status" value="1"/>
</dbReference>
<dbReference type="PANTHER" id="PTHR42879">
    <property type="entry name" value="3-OXOACYL-(ACYL-CARRIER-PROTEIN) REDUCTASE"/>
    <property type="match status" value="1"/>
</dbReference>
<dbReference type="SUPFAM" id="SSF51735">
    <property type="entry name" value="NAD(P)-binding Rossmann-fold domains"/>
    <property type="match status" value="1"/>
</dbReference>
<evidence type="ECO:0000313" key="5">
    <source>
        <dbReference type="EMBL" id="TQL38158.1"/>
    </source>
</evidence>
<gene>
    <name evidence="4" type="primary">fabG_8</name>
    <name evidence="5" type="ORF">FB564_3342</name>
    <name evidence="4" type="ORF">Sar04_33140</name>
</gene>
<comment type="caution">
    <text evidence="5">The sequence shown here is derived from an EMBL/GenBank/DDBJ whole genome shotgun (WGS) entry which is preliminary data.</text>
</comment>
<dbReference type="AlphaFoldDB" id="A0A542XQM8"/>
<reference evidence="5 6" key="1">
    <citation type="submission" date="2019-06" db="EMBL/GenBank/DDBJ databases">
        <title>Sequencing the genomes of 1000 actinobacteria strains.</title>
        <authorList>
            <person name="Klenk H.-P."/>
        </authorList>
    </citation>
    <scope>NUCLEOTIDE SEQUENCE [LARGE SCALE GENOMIC DNA]</scope>
    <source>
        <strain evidence="5 6">DSM 44819</strain>
    </source>
</reference>
<protein>
    <submittedName>
        <fullName evidence="4">3-oxoacyl-ACP reductase</fullName>
    </submittedName>
    <submittedName>
        <fullName evidence="5">3-oxoacyl-[acyl-carrier protein] reductase</fullName>
    </submittedName>
</protein>
<comment type="similarity">
    <text evidence="1">Belongs to the short-chain dehydrogenases/reductases (SDR) family.</text>
</comment>
<dbReference type="EMBL" id="BOQM01000026">
    <property type="protein sequence ID" value="GIM86578.1"/>
    <property type="molecule type" value="Genomic_DNA"/>
</dbReference>
<accession>A0A542XQM8</accession>
<evidence type="ECO:0000313" key="6">
    <source>
        <dbReference type="Proteomes" id="UP000315983"/>
    </source>
</evidence>
<feature type="domain" description="Ketoreductase" evidence="3">
    <location>
        <begin position="3"/>
        <end position="188"/>
    </location>
</feature>
<dbReference type="PANTHER" id="PTHR42879:SF2">
    <property type="entry name" value="3-OXOACYL-[ACYL-CARRIER-PROTEIN] REDUCTASE FABG"/>
    <property type="match status" value="1"/>
</dbReference>
<dbReference type="GeneID" id="93772548"/>
<keyword evidence="7" id="KW-1185">Reference proteome</keyword>
<evidence type="ECO:0000256" key="1">
    <source>
        <dbReference type="ARBA" id="ARBA00006484"/>
    </source>
</evidence>
<dbReference type="GO" id="GO:0016491">
    <property type="term" value="F:oxidoreductase activity"/>
    <property type="evidence" value="ECO:0007669"/>
    <property type="project" value="UniProtKB-KW"/>
</dbReference>
<dbReference type="PRINTS" id="PR00081">
    <property type="entry name" value="GDHRDH"/>
</dbReference>
<dbReference type="RefSeq" id="WP_142116519.1">
    <property type="nucleotide sequence ID" value="NZ_BOQM01000026.1"/>
</dbReference>
<sequence>MARLAVVSGGGTGIGRAVAAELAADGADVVILGRRPEPLRAAAAQINADIGAVRVRTVPADLAQVEQVRAAAADITDGGAIVDVLVNNAGGNVAPAPPQDLIEVGEHWRANIDANVLPAVLLTHALLPALRRPGGRIVTVTSIAAFRGPATYGGAKAALHPWSIELANLLAAEGVTVNVVAPGYIPETEFYGDRMSPGFHASRVQQSPMRRGGEVREVAAAVSFLASAPAGFVTGQILQVNGGAIAGRG</sequence>
<dbReference type="EMBL" id="VFOL01000001">
    <property type="protein sequence ID" value="TQL38158.1"/>
    <property type="molecule type" value="Genomic_DNA"/>
</dbReference>
<dbReference type="Pfam" id="PF13561">
    <property type="entry name" value="adh_short_C2"/>
    <property type="match status" value="1"/>
</dbReference>
<dbReference type="Proteomes" id="UP000677457">
    <property type="component" value="Unassembled WGS sequence"/>
</dbReference>
<organism evidence="5 6">
    <name type="scientific">Salinispora arenicola</name>
    <dbReference type="NCBI Taxonomy" id="168697"/>
    <lineage>
        <taxon>Bacteria</taxon>
        <taxon>Bacillati</taxon>
        <taxon>Actinomycetota</taxon>
        <taxon>Actinomycetes</taxon>
        <taxon>Micromonosporales</taxon>
        <taxon>Micromonosporaceae</taxon>
        <taxon>Salinispora</taxon>
    </lineage>
</organism>
<dbReference type="FunFam" id="3.40.50.720:FF:000084">
    <property type="entry name" value="Short-chain dehydrogenase reductase"/>
    <property type="match status" value="1"/>
</dbReference>
<evidence type="ECO:0000256" key="2">
    <source>
        <dbReference type="ARBA" id="ARBA00023002"/>
    </source>
</evidence>
<dbReference type="CDD" id="cd05233">
    <property type="entry name" value="SDR_c"/>
    <property type="match status" value="1"/>
</dbReference>
<evidence type="ECO:0000259" key="3">
    <source>
        <dbReference type="SMART" id="SM00822"/>
    </source>
</evidence>
<proteinExistence type="inferred from homology"/>
<name>A0A542XQM8_SALAC</name>